<keyword evidence="1" id="KW-0997">Cell inner membrane</keyword>
<dbReference type="Proteomes" id="UP000239480">
    <property type="component" value="Unassembled WGS sequence"/>
</dbReference>
<evidence type="ECO:0000259" key="3">
    <source>
        <dbReference type="Pfam" id="PF06808"/>
    </source>
</evidence>
<dbReference type="PANTHER" id="PTHR43849">
    <property type="entry name" value="BLL3936 PROTEIN"/>
    <property type="match status" value="1"/>
</dbReference>
<dbReference type="InterPro" id="IPR011853">
    <property type="entry name" value="TRAP_DctM-Dct_fused"/>
</dbReference>
<feature type="transmembrane region" description="Helical" evidence="2">
    <location>
        <begin position="455"/>
        <end position="473"/>
    </location>
</feature>
<keyword evidence="2" id="KW-0812">Transmembrane</keyword>
<comment type="function">
    <text evidence="1">Part of the tripartite ATP-independent periplasmic (TRAP) transport system.</text>
</comment>
<feature type="transmembrane region" description="Helical" evidence="2">
    <location>
        <begin position="147"/>
        <end position="168"/>
    </location>
</feature>
<feature type="transmembrane region" description="Helical" evidence="2">
    <location>
        <begin position="568"/>
        <end position="588"/>
    </location>
</feature>
<protein>
    <submittedName>
        <fullName evidence="4">TRAP transporter 4TM/12TM fusion protein</fullName>
    </submittedName>
</protein>
<dbReference type="RefSeq" id="WP_158263632.1">
    <property type="nucleotide sequence ID" value="NZ_PVTD01000015.1"/>
</dbReference>
<keyword evidence="5" id="KW-1185">Reference proteome</keyword>
<dbReference type="EMBL" id="PVTD01000015">
    <property type="protein sequence ID" value="PRY20078.1"/>
    <property type="molecule type" value="Genomic_DNA"/>
</dbReference>
<keyword evidence="2" id="KW-0472">Membrane</keyword>
<dbReference type="AlphaFoldDB" id="A0A2T0RFY0"/>
<dbReference type="NCBIfam" id="TIGR02123">
    <property type="entry name" value="TRAP_fused"/>
    <property type="match status" value="1"/>
</dbReference>
<feature type="transmembrane region" description="Helical" evidence="2">
    <location>
        <begin position="204"/>
        <end position="225"/>
    </location>
</feature>
<name>A0A2T0RFY0_9RHOB</name>
<dbReference type="OrthoDB" id="9759894at2"/>
<feature type="transmembrane region" description="Helical" evidence="2">
    <location>
        <begin position="595"/>
        <end position="613"/>
    </location>
</feature>
<evidence type="ECO:0000313" key="5">
    <source>
        <dbReference type="Proteomes" id="UP000239480"/>
    </source>
</evidence>
<dbReference type="PANTHER" id="PTHR43849:SF2">
    <property type="entry name" value="BLL3936 PROTEIN"/>
    <property type="match status" value="1"/>
</dbReference>
<dbReference type="GO" id="GO:0022857">
    <property type="term" value="F:transmembrane transporter activity"/>
    <property type="evidence" value="ECO:0007669"/>
    <property type="project" value="UniProtKB-UniRule"/>
</dbReference>
<feature type="transmembrane region" description="Helical" evidence="2">
    <location>
        <begin position="29"/>
        <end position="47"/>
    </location>
</feature>
<feature type="transmembrane region" description="Helical" evidence="2">
    <location>
        <begin position="422"/>
        <end position="443"/>
    </location>
</feature>
<feature type="transmembrane region" description="Helical" evidence="2">
    <location>
        <begin position="318"/>
        <end position="337"/>
    </location>
</feature>
<feature type="transmembrane region" description="Helical" evidence="2">
    <location>
        <begin position="53"/>
        <end position="70"/>
    </location>
</feature>
<reference evidence="4 5" key="1">
    <citation type="submission" date="2018-03" db="EMBL/GenBank/DDBJ databases">
        <title>Genomic Encyclopedia of Archaeal and Bacterial Type Strains, Phase II (KMG-II): from individual species to whole genera.</title>
        <authorList>
            <person name="Goeker M."/>
        </authorList>
    </citation>
    <scope>NUCLEOTIDE SEQUENCE [LARGE SCALE GENOMIC DNA]</scope>
    <source>
        <strain evidence="4 5">DSM 29328</strain>
    </source>
</reference>
<sequence length="652" mass="69634">MVDTANPNAHEDISSPLDDRMDLRSLRGVVLTGLCCAYVTAVLWNFFRPIEQMAIIPFHVYVTVAIVLLAKPMHSSAWFAGSTIPPRLLDVLDWIMVATCLALCAHYASEAIRLQTRMQYIDEVFFTDKLAFFAGTIVLLEAVRRQVGLVLLILLVVFLFYAFFGNWFPGALSFSGFSVDEATDILSMQTNGIFDVPAQVGLNVITFFVVFGAIFTMTGGGAVFIDLAFRITGRMVGGAAKSAVIGSAMFGTVSGSAVANVTTTGVLTIPLMRRGGLTPEQAAATEAISSSGGQLMPPIMGTAAFVMAQILGRPYIEVAMAGLIPAIGFYFALFMTIDLRARKLGALKRVEREVPPLGPRLHLLAGPISLIIALFAGYSANYAAIIGIAVALAAPFLRAHTRPALKDLAWMMPISGRQAAEIAVACTSVGIVMAIAIQSSLVLKFVGVLSQLGDGNLFLSLVLIIFGCIIMGMGMPTVAAYIVGSVLFVPALTALDVPTLSAHYFILYYCVLSMVTPPVALTAYAAAGLSGGNILKTGMLAFFYGLVMFVIPFGFIRDEAILGQAGTMSVAVAFIGMIIATFSWSVFLQNWLGRVLWLPERIAFGALSFAIIIQPSDSVLWFALCAGLVGLMGWCLFSRGLRAKPVPVTQGD</sequence>
<comment type="caution">
    <text evidence="4">The sequence shown here is derived from an EMBL/GenBank/DDBJ whole genome shotgun (WGS) entry which is preliminary data.</text>
</comment>
<organism evidence="4 5">
    <name type="scientific">Aliiruegeria haliotis</name>
    <dbReference type="NCBI Taxonomy" id="1280846"/>
    <lineage>
        <taxon>Bacteria</taxon>
        <taxon>Pseudomonadati</taxon>
        <taxon>Pseudomonadota</taxon>
        <taxon>Alphaproteobacteria</taxon>
        <taxon>Rhodobacterales</taxon>
        <taxon>Roseobacteraceae</taxon>
        <taxon>Aliiruegeria</taxon>
    </lineage>
</organism>
<feature type="transmembrane region" description="Helical" evidence="2">
    <location>
        <begin position="480"/>
        <end position="500"/>
    </location>
</feature>
<accession>A0A2T0RFY0</accession>
<dbReference type="GO" id="GO:0005886">
    <property type="term" value="C:plasma membrane"/>
    <property type="evidence" value="ECO:0007669"/>
    <property type="project" value="UniProtKB-SubCell"/>
</dbReference>
<dbReference type="InterPro" id="IPR010656">
    <property type="entry name" value="DctM"/>
</dbReference>
<comment type="subcellular location">
    <subcellularLocation>
        <location evidence="1">Cell inner membrane</location>
        <topology evidence="1">Multi-pass membrane protein</topology>
    </subcellularLocation>
</comment>
<feature type="transmembrane region" description="Helical" evidence="2">
    <location>
        <begin position="619"/>
        <end position="637"/>
    </location>
</feature>
<feature type="transmembrane region" description="Helical" evidence="2">
    <location>
        <begin position="539"/>
        <end position="556"/>
    </location>
</feature>
<dbReference type="Pfam" id="PF06808">
    <property type="entry name" value="DctM"/>
    <property type="match status" value="1"/>
</dbReference>
<feature type="transmembrane region" description="Helical" evidence="2">
    <location>
        <begin position="506"/>
        <end position="527"/>
    </location>
</feature>
<evidence type="ECO:0000256" key="2">
    <source>
        <dbReference type="SAM" id="Phobius"/>
    </source>
</evidence>
<keyword evidence="2" id="KW-1133">Transmembrane helix</keyword>
<evidence type="ECO:0000256" key="1">
    <source>
        <dbReference type="RuleBase" id="RU369079"/>
    </source>
</evidence>
<keyword evidence="1" id="KW-0813">Transport</keyword>
<proteinExistence type="predicted"/>
<gene>
    <name evidence="4" type="ORF">CLV78_11527</name>
</gene>
<keyword evidence="1" id="KW-1003">Cell membrane</keyword>
<evidence type="ECO:0000313" key="4">
    <source>
        <dbReference type="EMBL" id="PRY20078.1"/>
    </source>
</evidence>
<feature type="domain" description="TRAP C4-dicarboxylate transport system permease DctM subunit" evidence="3">
    <location>
        <begin position="136"/>
        <end position="555"/>
    </location>
</feature>
<feature type="transmembrane region" description="Helical" evidence="2">
    <location>
        <begin position="91"/>
        <end position="108"/>
    </location>
</feature>